<protein>
    <submittedName>
        <fullName evidence="1">PAC2 family protein</fullName>
    </submittedName>
</protein>
<keyword evidence="2" id="KW-1185">Reference proteome</keyword>
<name>A0ABM6PN01_9MICO</name>
<dbReference type="InterPro" id="IPR019151">
    <property type="entry name" value="Proteasome_assmbl_chaperone_2"/>
</dbReference>
<accession>A0ABM6PN01</accession>
<dbReference type="Gene3D" id="3.40.50.10900">
    <property type="entry name" value="PAC-like subunit"/>
    <property type="match status" value="1"/>
</dbReference>
<organism evidence="1 2">
    <name type="scientific">Dermabacter jinjuensis</name>
    <dbReference type="NCBI Taxonomy" id="1667168"/>
    <lineage>
        <taxon>Bacteria</taxon>
        <taxon>Bacillati</taxon>
        <taxon>Actinomycetota</taxon>
        <taxon>Actinomycetes</taxon>
        <taxon>Micrococcales</taxon>
        <taxon>Dermabacteraceae</taxon>
        <taxon>Dermabacter</taxon>
    </lineage>
</organism>
<dbReference type="Proteomes" id="UP000815698">
    <property type="component" value="Chromosome"/>
</dbReference>
<dbReference type="InterPro" id="IPR008492">
    <property type="entry name" value="Rv2714-like"/>
</dbReference>
<dbReference type="SUPFAM" id="SSF159659">
    <property type="entry name" value="Cgl1923-like"/>
    <property type="match status" value="1"/>
</dbReference>
<dbReference type="EMBL" id="CP023482">
    <property type="protein sequence ID" value="ATH96625.1"/>
    <property type="molecule type" value="Genomic_DNA"/>
</dbReference>
<reference evidence="1 2" key="1">
    <citation type="journal article" date="2016" name="Int. J. Syst. Evol. Microbiol.">
        <title>Dermabacter jinjuensis sp. nov., a novel species of the genus Dermabacter isolated from a clinical specimen.</title>
        <authorList>
            <person name="Park Y.K."/>
            <person name="Lee K.M."/>
            <person name="Lee W.K."/>
            <person name="Cho M.J."/>
            <person name="Lee H.S."/>
            <person name="Cho Y.G."/>
            <person name="Lee Y.C."/>
            <person name="Lee W.K."/>
            <person name="Seong W.K."/>
            <person name="Hwang K.J."/>
        </authorList>
    </citation>
    <scope>NUCLEOTIDE SEQUENCE [LARGE SCALE GENOMIC DNA]</scope>
    <source>
        <strain evidence="1 2">32T</strain>
    </source>
</reference>
<evidence type="ECO:0000313" key="2">
    <source>
        <dbReference type="Proteomes" id="UP000815698"/>
    </source>
</evidence>
<dbReference type="PIRSF" id="PIRSF028754">
    <property type="entry name" value="UCP028754"/>
    <property type="match status" value="1"/>
</dbReference>
<evidence type="ECO:0000313" key="1">
    <source>
        <dbReference type="EMBL" id="ATH96625.1"/>
    </source>
</evidence>
<dbReference type="Pfam" id="PF09754">
    <property type="entry name" value="PAC2"/>
    <property type="match status" value="1"/>
</dbReference>
<sequence length="288" mass="31747">MKEECVPENPAHDEVNRTIAIAAFGGWNDAGTGSSEALTHLMNTIGVDEERPPHTIDANHYVDLQINRPLLARDSEGQRRVTWPHTHIIPLKPHRGTRILIITGPEPSFNWTGYCEDILTHVTSAQCTLLVTLGALLADTPHTRPLPTSTTWGSQTPRVADADDYEGPIGIPAILNDAAHTAGVGTLSLWVQVPNYVGQNPAPKATLALLTALDRELDLHIPLGELPEDARAWERGMDAMANEEEDIKQYVEQLEQMRDATELPEASGDVIASEFEQFLRRREDGDTH</sequence>
<gene>
    <name evidence="1" type="ORF">COP05_05605</name>
</gene>
<proteinExistence type="predicted"/>
<dbReference type="InterPro" id="IPR038389">
    <property type="entry name" value="PSMG2_sf"/>
</dbReference>